<dbReference type="Pfam" id="PF07690">
    <property type="entry name" value="MFS_1"/>
    <property type="match status" value="1"/>
</dbReference>
<feature type="transmembrane region" description="Helical" evidence="8">
    <location>
        <begin position="124"/>
        <end position="151"/>
    </location>
</feature>
<feature type="transmembrane region" description="Helical" evidence="8">
    <location>
        <begin position="83"/>
        <end position="103"/>
    </location>
</feature>
<dbReference type="PANTHER" id="PTHR43271:SF2">
    <property type="entry name" value="BLL2771 PROTEIN"/>
    <property type="match status" value="1"/>
</dbReference>
<dbReference type="Proteomes" id="UP000199017">
    <property type="component" value="Unassembled WGS sequence"/>
</dbReference>
<feature type="transmembrane region" description="Helical" evidence="8">
    <location>
        <begin position="251"/>
        <end position="270"/>
    </location>
</feature>
<dbReference type="GO" id="GO:0005886">
    <property type="term" value="C:plasma membrane"/>
    <property type="evidence" value="ECO:0007669"/>
    <property type="project" value="UniProtKB-SubCell"/>
</dbReference>
<accession>A0A1G8Q2H8</accession>
<dbReference type="GO" id="GO:0022857">
    <property type="term" value="F:transmembrane transporter activity"/>
    <property type="evidence" value="ECO:0007669"/>
    <property type="project" value="InterPro"/>
</dbReference>
<dbReference type="EMBL" id="FNDU01000017">
    <property type="protein sequence ID" value="SDI98964.1"/>
    <property type="molecule type" value="Genomic_DNA"/>
</dbReference>
<feature type="transmembrane region" description="Helical" evidence="8">
    <location>
        <begin position="276"/>
        <end position="297"/>
    </location>
</feature>
<feature type="transmembrane region" description="Helical" evidence="8">
    <location>
        <begin position="163"/>
        <end position="183"/>
    </location>
</feature>
<dbReference type="InterPro" id="IPR036259">
    <property type="entry name" value="MFS_trans_sf"/>
</dbReference>
<feature type="transmembrane region" description="Helical" evidence="8">
    <location>
        <begin position="27"/>
        <end position="45"/>
    </location>
</feature>
<evidence type="ECO:0000256" key="8">
    <source>
        <dbReference type="SAM" id="Phobius"/>
    </source>
</evidence>
<organism evidence="10 11">
    <name type="scientific">Alteribacillus bidgolensis</name>
    <dbReference type="NCBI Taxonomy" id="930129"/>
    <lineage>
        <taxon>Bacteria</taxon>
        <taxon>Bacillati</taxon>
        <taxon>Bacillota</taxon>
        <taxon>Bacilli</taxon>
        <taxon>Bacillales</taxon>
        <taxon>Bacillaceae</taxon>
        <taxon>Alteribacillus</taxon>
    </lineage>
</organism>
<evidence type="ECO:0000256" key="6">
    <source>
        <dbReference type="ARBA" id="ARBA00022989"/>
    </source>
</evidence>
<evidence type="ECO:0000256" key="1">
    <source>
        <dbReference type="ARBA" id="ARBA00004651"/>
    </source>
</evidence>
<reference evidence="10 11" key="1">
    <citation type="submission" date="2016-10" db="EMBL/GenBank/DDBJ databases">
        <authorList>
            <person name="de Groot N.N."/>
        </authorList>
    </citation>
    <scope>NUCLEOTIDE SEQUENCE [LARGE SCALE GENOMIC DNA]</scope>
    <source>
        <strain evidence="11">P4B,CCM 7963,CECT 7998,DSM 25260,IBRC-M 10614,KCTC 13821</strain>
    </source>
</reference>
<dbReference type="InterPro" id="IPR020846">
    <property type="entry name" value="MFS_dom"/>
</dbReference>
<keyword evidence="11" id="KW-1185">Reference proteome</keyword>
<feature type="transmembrane region" description="Helical" evidence="8">
    <location>
        <begin position="216"/>
        <end position="239"/>
    </location>
</feature>
<feature type="domain" description="Major facilitator superfamily (MFS) profile" evidence="9">
    <location>
        <begin position="1"/>
        <end position="302"/>
    </location>
</feature>
<evidence type="ECO:0000256" key="3">
    <source>
        <dbReference type="ARBA" id="ARBA00022448"/>
    </source>
</evidence>
<dbReference type="SUPFAM" id="SSF103473">
    <property type="entry name" value="MFS general substrate transporter"/>
    <property type="match status" value="1"/>
</dbReference>
<comment type="similarity">
    <text evidence="2">Belongs to the major facilitator superfamily.</text>
</comment>
<evidence type="ECO:0000313" key="10">
    <source>
        <dbReference type="EMBL" id="SDI98964.1"/>
    </source>
</evidence>
<evidence type="ECO:0000256" key="4">
    <source>
        <dbReference type="ARBA" id="ARBA00022475"/>
    </source>
</evidence>
<dbReference type="PROSITE" id="PS50850">
    <property type="entry name" value="MFS"/>
    <property type="match status" value="1"/>
</dbReference>
<evidence type="ECO:0000256" key="5">
    <source>
        <dbReference type="ARBA" id="ARBA00022692"/>
    </source>
</evidence>
<dbReference type="InterPro" id="IPR011701">
    <property type="entry name" value="MFS"/>
</dbReference>
<gene>
    <name evidence="10" type="ORF">SAMN05216352_11747</name>
</gene>
<feature type="transmembrane region" description="Helical" evidence="8">
    <location>
        <begin position="52"/>
        <end position="71"/>
    </location>
</feature>
<proteinExistence type="inferred from homology"/>
<dbReference type="STRING" id="930129.SAMN05216352_11747"/>
<keyword evidence="4" id="KW-1003">Cell membrane</keyword>
<name>A0A1G8Q2H8_9BACI</name>
<keyword evidence="7 8" id="KW-0472">Membrane</keyword>
<keyword evidence="5 8" id="KW-0812">Transmembrane</keyword>
<feature type="transmembrane region" description="Helical" evidence="8">
    <location>
        <begin position="190"/>
        <end position="210"/>
    </location>
</feature>
<comment type="subcellular location">
    <subcellularLocation>
        <location evidence="1">Cell membrane</location>
        <topology evidence="1">Multi-pass membrane protein</topology>
    </subcellularLocation>
</comment>
<keyword evidence="6 8" id="KW-1133">Transmembrane helix</keyword>
<keyword evidence="3" id="KW-0813">Transport</keyword>
<evidence type="ECO:0000256" key="7">
    <source>
        <dbReference type="ARBA" id="ARBA00023136"/>
    </source>
</evidence>
<dbReference type="Gene3D" id="1.20.1250.20">
    <property type="entry name" value="MFS general substrate transporter like domains"/>
    <property type="match status" value="2"/>
</dbReference>
<dbReference type="AlphaFoldDB" id="A0A1G8Q2H8"/>
<sequence>MLLTVLSPIIGMLSSYGAIVVLRGIQGFVAASFAPTALTFLTELYPPKKRAASIGFISAAFLMAGIIGQVYSSVVNEAFGWNYVFYLFGFIYLGLGAAFIAAIPNDSKCTSSVRRSVFKTFTTVLTKPFFICNYFITILLLLSFVGMYTALESKRISWNSNKLLVRSAGIIGMLFAPFGSRLARKFGAFVMIRIGLSFAGIGLFFIGLTINMTMMIVMSIVFTAGISVTVPSVISLISIYGGKERATAMSLYSFFLFVGSTIGPMFAIYLMKTVTYGWIFIILSIFLGVGFFVTFFISKKGHS</sequence>
<evidence type="ECO:0000259" key="9">
    <source>
        <dbReference type="PROSITE" id="PS50850"/>
    </source>
</evidence>
<evidence type="ECO:0000313" key="11">
    <source>
        <dbReference type="Proteomes" id="UP000199017"/>
    </source>
</evidence>
<protein>
    <submittedName>
        <fullName evidence="10">Predicted arabinose efflux permease, MFS family</fullName>
    </submittedName>
</protein>
<dbReference type="PANTHER" id="PTHR43271">
    <property type="entry name" value="BLL2771 PROTEIN"/>
    <property type="match status" value="1"/>
</dbReference>
<evidence type="ECO:0000256" key="2">
    <source>
        <dbReference type="ARBA" id="ARBA00008335"/>
    </source>
</evidence>